<organism evidence="1 2">
    <name type="scientific">Leptospira stimsonii</name>
    <dbReference type="NCBI Taxonomy" id="2202203"/>
    <lineage>
        <taxon>Bacteria</taxon>
        <taxon>Pseudomonadati</taxon>
        <taxon>Spirochaetota</taxon>
        <taxon>Spirochaetia</taxon>
        <taxon>Leptospirales</taxon>
        <taxon>Leptospiraceae</taxon>
        <taxon>Leptospira</taxon>
    </lineage>
</organism>
<dbReference type="Gene3D" id="2.130.10.10">
    <property type="entry name" value="YVTN repeat-like/Quinoprotein amine dehydrogenase"/>
    <property type="match status" value="1"/>
</dbReference>
<protein>
    <submittedName>
        <fullName evidence="1">Uncharacterized protein</fullName>
    </submittedName>
</protein>
<evidence type="ECO:0000313" key="2">
    <source>
        <dbReference type="Proteomes" id="UP000266669"/>
    </source>
</evidence>
<gene>
    <name evidence="1" type="ORF">DLM78_22195</name>
</gene>
<dbReference type="InterPro" id="IPR011047">
    <property type="entry name" value="Quinoprotein_ADH-like_sf"/>
</dbReference>
<name>A0A8B3CJF1_9LEPT</name>
<dbReference type="GO" id="GO:1902929">
    <property type="term" value="C:plasma membrane of growing cell tip"/>
    <property type="evidence" value="ECO:0007669"/>
    <property type="project" value="TreeGrafter"/>
</dbReference>
<dbReference type="AlphaFoldDB" id="A0A8B3CJF1"/>
<dbReference type="EMBL" id="QHCS01000010">
    <property type="protein sequence ID" value="RHX83221.1"/>
    <property type="molecule type" value="Genomic_DNA"/>
</dbReference>
<evidence type="ECO:0000313" key="1">
    <source>
        <dbReference type="EMBL" id="RHX83221.1"/>
    </source>
</evidence>
<sequence>MFLPLAFFQKGTVNLPIVDSAYPTDGIPNGFSIFAMAQAGNTVFVGGDFTTIGGIARNGIAAIDATTGAVISWYPTGGVGGINPIVTSLLVNGTTLYVGGAFTTIGGIARNGIAAVDIVSGSILSWYPTGGTGSNSTFVRCMCLKDNTLYIGGTFTSMGGLSRLRIAALDITTASVSSWYPPGGAVGLVRVLTLSPDQTTIFVGGSHTTIGGQSRARISALDATSGAVLNWGPGSFLSGSTSSPFVDILIVIGQKIFIGGTFDSIGGTTRNGLAALDYSTGTLSSWYPPGGLTGNSLMATGFGNIGNTLFVAGYFFTIGGVPRLSLAALDVTTGVTQNWYPPNGLGNTDSSVFKGFTLAGNSFWIFGIFQSVGGLTRTNIAKLNLF</sequence>
<proteinExistence type="predicted"/>
<reference evidence="2" key="1">
    <citation type="submission" date="2018-05" db="EMBL/GenBank/DDBJ databases">
        <title>Leptospira yasudae sp. nov. and Leptospira stimsonii sp. nov., two pathogenic species of the genus Leptospira isolated from environmental sources.</title>
        <authorList>
            <person name="Casanovas-Massana A."/>
            <person name="Hamond C."/>
            <person name="Santos L.A."/>
            <person name="Hacker K.P."/>
            <person name="Balassiano I."/>
            <person name="Medeiros M.A."/>
            <person name="Reis M.G."/>
            <person name="Ko A.I."/>
            <person name="Wunder E.A."/>
        </authorList>
    </citation>
    <scope>NUCLEOTIDE SEQUENCE [LARGE SCALE GENOMIC DNA]</scope>
    <source>
        <strain evidence="2">AMB6-RJ</strain>
    </source>
</reference>
<dbReference type="SUPFAM" id="SSF50998">
    <property type="entry name" value="Quinoprotein alcohol dehydrogenase-like"/>
    <property type="match status" value="1"/>
</dbReference>
<dbReference type="InterPro" id="IPR015943">
    <property type="entry name" value="WD40/YVTN_repeat-like_dom_sf"/>
</dbReference>
<dbReference type="Proteomes" id="UP000266669">
    <property type="component" value="Unassembled WGS sequence"/>
</dbReference>
<comment type="caution">
    <text evidence="1">The sequence shown here is derived from an EMBL/GenBank/DDBJ whole genome shotgun (WGS) entry which is preliminary data.</text>
</comment>
<dbReference type="PANTHER" id="PTHR31778">
    <property type="entry name" value="BUD SITE SELECTION PROTEIN RAX2"/>
    <property type="match status" value="1"/>
</dbReference>
<dbReference type="GO" id="GO:0005935">
    <property type="term" value="C:cellular bud neck"/>
    <property type="evidence" value="ECO:0007669"/>
    <property type="project" value="TreeGrafter"/>
</dbReference>
<dbReference type="PANTHER" id="PTHR31778:SF2">
    <property type="entry name" value="BUD SITE SELECTION PROTEIN RAX2"/>
    <property type="match status" value="1"/>
</dbReference>
<dbReference type="RefSeq" id="WP_118983948.1">
    <property type="nucleotide sequence ID" value="NZ_QHCS01000010.1"/>
</dbReference>
<accession>A0A8B3CJF1</accession>